<evidence type="ECO:0000313" key="2">
    <source>
        <dbReference type="Proteomes" id="UP000249842"/>
    </source>
</evidence>
<comment type="caution">
    <text evidence="1">The sequence shown here is derived from an EMBL/GenBank/DDBJ whole genome shotgun (WGS) entry which is preliminary data.</text>
</comment>
<proteinExistence type="predicted"/>
<accession>A0A328AXY1</accession>
<dbReference type="RefSeq" id="WP_111457265.1">
    <property type="nucleotide sequence ID" value="NZ_QFYP01000001.1"/>
</dbReference>
<dbReference type="PROSITE" id="PS51257">
    <property type="entry name" value="PROKAR_LIPOPROTEIN"/>
    <property type="match status" value="1"/>
</dbReference>
<name>A0A328AXY1_9CAUL</name>
<dbReference type="Proteomes" id="UP000249842">
    <property type="component" value="Unassembled WGS sequence"/>
</dbReference>
<sequence>MTASRLIAVTALAALGLAACNNPNGRGGMASAGSSGGGICTPFATAATTATSAPGLPSAAMVAPVEGSAAVDDCLHRWGYALASSADPAEQVAQATLAACVSSLSRWNQQEMAPGGGAQEAPSVLTGEQTTPIAEHYTFAQGRALFYVVQARAGKCAPPPMTNGTPAAGR</sequence>
<keyword evidence="2" id="KW-1185">Reference proteome</keyword>
<dbReference type="OrthoDB" id="7188648at2"/>
<evidence type="ECO:0008006" key="3">
    <source>
        <dbReference type="Google" id="ProtNLM"/>
    </source>
</evidence>
<evidence type="ECO:0000313" key="1">
    <source>
        <dbReference type="EMBL" id="RAK59972.1"/>
    </source>
</evidence>
<dbReference type="AlphaFoldDB" id="A0A328AXY1"/>
<organism evidence="1 2">
    <name type="scientific">Phenylobacterium hankyongense</name>
    <dbReference type="NCBI Taxonomy" id="1813876"/>
    <lineage>
        <taxon>Bacteria</taxon>
        <taxon>Pseudomonadati</taxon>
        <taxon>Pseudomonadota</taxon>
        <taxon>Alphaproteobacteria</taxon>
        <taxon>Caulobacterales</taxon>
        <taxon>Caulobacteraceae</taxon>
        <taxon>Phenylobacterium</taxon>
    </lineage>
</organism>
<protein>
    <recommendedName>
        <fullName evidence="3">Lipoprotein</fullName>
    </recommendedName>
</protein>
<gene>
    <name evidence="1" type="ORF">DJ021_09235</name>
</gene>
<reference evidence="2" key="1">
    <citation type="submission" date="2018-05" db="EMBL/GenBank/DDBJ databases">
        <authorList>
            <person name="Li X."/>
        </authorList>
    </citation>
    <scope>NUCLEOTIDE SEQUENCE [LARGE SCALE GENOMIC DNA]</scope>
    <source>
        <strain evidence="2">HKS-05</strain>
    </source>
</reference>
<dbReference type="EMBL" id="QFYP01000001">
    <property type="protein sequence ID" value="RAK59972.1"/>
    <property type="molecule type" value="Genomic_DNA"/>
</dbReference>